<feature type="domain" description="SCP" evidence="1">
    <location>
        <begin position="67"/>
        <end position="207"/>
    </location>
</feature>
<accession>A0ABS7BUL5</accession>
<dbReference type="Gene3D" id="3.40.33.10">
    <property type="entry name" value="CAP"/>
    <property type="match status" value="1"/>
</dbReference>
<proteinExistence type="predicted"/>
<sequence>MRRDSRTLRALVVSSQRTVVLLAAALLARSSVDLPARAEPSRLAPPPRAGATEWRQRIDPAPRGSALLRQAMLEEHNRARAELALPPLAWDETLARAADAYARELARTGRFAHAAQPRGRQRQGENLFAGTRDAYAYAEMVRWWLDERRAYVNAPSPRFSRTGRWQDAVHYAQIVWRGTARLGCALAAGRRDDVLVCRYAPAGETIGETAY</sequence>
<organism evidence="2 3">
    <name type="scientific">Sphingomonas citri</name>
    <dbReference type="NCBI Taxonomy" id="2862499"/>
    <lineage>
        <taxon>Bacteria</taxon>
        <taxon>Pseudomonadati</taxon>
        <taxon>Pseudomonadota</taxon>
        <taxon>Alphaproteobacteria</taxon>
        <taxon>Sphingomonadales</taxon>
        <taxon>Sphingomonadaceae</taxon>
        <taxon>Sphingomonas</taxon>
    </lineage>
</organism>
<dbReference type="SUPFAM" id="SSF55797">
    <property type="entry name" value="PR-1-like"/>
    <property type="match status" value="1"/>
</dbReference>
<keyword evidence="2" id="KW-0645">Protease</keyword>
<dbReference type="InterPro" id="IPR014044">
    <property type="entry name" value="CAP_dom"/>
</dbReference>
<name>A0ABS7BUL5_9SPHN</name>
<dbReference type="GO" id="GO:0008233">
    <property type="term" value="F:peptidase activity"/>
    <property type="evidence" value="ECO:0007669"/>
    <property type="project" value="UniProtKB-KW"/>
</dbReference>
<reference evidence="2 3" key="1">
    <citation type="submission" date="2021-07" db="EMBL/GenBank/DDBJ databases">
        <title>Sphingomonas sp.</title>
        <authorList>
            <person name="Feng G."/>
            <person name="Li J."/>
            <person name="Pan M."/>
        </authorList>
    </citation>
    <scope>NUCLEOTIDE SEQUENCE [LARGE SCALE GENOMIC DNA]</scope>
    <source>
        <strain evidence="2 3">RRHST34</strain>
    </source>
</reference>
<dbReference type="PRINTS" id="PR00837">
    <property type="entry name" value="V5TPXLIKE"/>
</dbReference>
<evidence type="ECO:0000259" key="1">
    <source>
        <dbReference type="SMART" id="SM00198"/>
    </source>
</evidence>
<gene>
    <name evidence="2" type="ORF">KZ820_21370</name>
</gene>
<dbReference type="Pfam" id="PF00188">
    <property type="entry name" value="CAP"/>
    <property type="match status" value="1"/>
</dbReference>
<evidence type="ECO:0000313" key="2">
    <source>
        <dbReference type="EMBL" id="MBW6533297.1"/>
    </source>
</evidence>
<dbReference type="Proteomes" id="UP000759103">
    <property type="component" value="Unassembled WGS sequence"/>
</dbReference>
<dbReference type="GO" id="GO:0006508">
    <property type="term" value="P:proteolysis"/>
    <property type="evidence" value="ECO:0007669"/>
    <property type="project" value="UniProtKB-KW"/>
</dbReference>
<keyword evidence="3" id="KW-1185">Reference proteome</keyword>
<protein>
    <submittedName>
        <fullName evidence="2">Serine protease</fullName>
    </submittedName>
</protein>
<dbReference type="SMART" id="SM00198">
    <property type="entry name" value="SCP"/>
    <property type="match status" value="1"/>
</dbReference>
<dbReference type="EMBL" id="JAHXZN010000019">
    <property type="protein sequence ID" value="MBW6533297.1"/>
    <property type="molecule type" value="Genomic_DNA"/>
</dbReference>
<keyword evidence="2" id="KW-0378">Hydrolase</keyword>
<dbReference type="InterPro" id="IPR035940">
    <property type="entry name" value="CAP_sf"/>
</dbReference>
<dbReference type="InterPro" id="IPR001283">
    <property type="entry name" value="CRISP-related"/>
</dbReference>
<dbReference type="PANTHER" id="PTHR10334">
    <property type="entry name" value="CYSTEINE-RICH SECRETORY PROTEIN-RELATED"/>
    <property type="match status" value="1"/>
</dbReference>
<comment type="caution">
    <text evidence="2">The sequence shown here is derived from an EMBL/GenBank/DDBJ whole genome shotgun (WGS) entry which is preliminary data.</text>
</comment>
<evidence type="ECO:0000313" key="3">
    <source>
        <dbReference type="Proteomes" id="UP000759103"/>
    </source>
</evidence>